<evidence type="ECO:0000313" key="1">
    <source>
        <dbReference type="EMBL" id="RDX64650.1"/>
    </source>
</evidence>
<gene>
    <name evidence="1" type="ORF">CR513_56772</name>
</gene>
<evidence type="ECO:0008006" key="3">
    <source>
        <dbReference type="Google" id="ProtNLM"/>
    </source>
</evidence>
<sequence>MELLLFDGFDPIGWICGVETYFEVHDTFKELKDGSIKEYIEHLEILSPQVLHLHEEIYLVYFMGGLRLDT</sequence>
<name>A0A371EF36_MUCPR</name>
<accession>A0A371EF36</accession>
<dbReference type="EMBL" id="QJKJ01014282">
    <property type="protein sequence ID" value="RDX64650.1"/>
    <property type="molecule type" value="Genomic_DNA"/>
</dbReference>
<organism evidence="1 2">
    <name type="scientific">Mucuna pruriens</name>
    <name type="common">Velvet bean</name>
    <name type="synonym">Dolichos pruriens</name>
    <dbReference type="NCBI Taxonomy" id="157652"/>
    <lineage>
        <taxon>Eukaryota</taxon>
        <taxon>Viridiplantae</taxon>
        <taxon>Streptophyta</taxon>
        <taxon>Embryophyta</taxon>
        <taxon>Tracheophyta</taxon>
        <taxon>Spermatophyta</taxon>
        <taxon>Magnoliopsida</taxon>
        <taxon>eudicotyledons</taxon>
        <taxon>Gunneridae</taxon>
        <taxon>Pentapetalae</taxon>
        <taxon>rosids</taxon>
        <taxon>fabids</taxon>
        <taxon>Fabales</taxon>
        <taxon>Fabaceae</taxon>
        <taxon>Papilionoideae</taxon>
        <taxon>50 kb inversion clade</taxon>
        <taxon>NPAAA clade</taxon>
        <taxon>indigoferoid/millettioid clade</taxon>
        <taxon>Phaseoleae</taxon>
        <taxon>Mucuna</taxon>
    </lineage>
</organism>
<dbReference type="OrthoDB" id="1751726at2759"/>
<dbReference type="AlphaFoldDB" id="A0A371EF36"/>
<reference evidence="1" key="1">
    <citation type="submission" date="2018-05" db="EMBL/GenBank/DDBJ databases">
        <title>Draft genome of Mucuna pruriens seed.</title>
        <authorList>
            <person name="Nnadi N.E."/>
            <person name="Vos R."/>
            <person name="Hasami M.H."/>
            <person name="Devisetty U.K."/>
            <person name="Aguiy J.C."/>
        </authorList>
    </citation>
    <scope>NUCLEOTIDE SEQUENCE [LARGE SCALE GENOMIC DNA]</scope>
    <source>
        <strain evidence="1">JCA_2017</strain>
    </source>
</reference>
<keyword evidence="2" id="KW-1185">Reference proteome</keyword>
<dbReference type="Proteomes" id="UP000257109">
    <property type="component" value="Unassembled WGS sequence"/>
</dbReference>
<evidence type="ECO:0000313" key="2">
    <source>
        <dbReference type="Proteomes" id="UP000257109"/>
    </source>
</evidence>
<comment type="caution">
    <text evidence="1">The sequence shown here is derived from an EMBL/GenBank/DDBJ whole genome shotgun (WGS) entry which is preliminary data.</text>
</comment>
<proteinExistence type="predicted"/>
<protein>
    <recommendedName>
        <fullName evidence="3">Retrotransposon gag domain-containing protein</fullName>
    </recommendedName>
</protein>
<feature type="non-terminal residue" evidence="1">
    <location>
        <position position="1"/>
    </location>
</feature>